<dbReference type="Proteomes" id="UP000187822">
    <property type="component" value="Chromosome I"/>
</dbReference>
<reference evidence="3" key="3">
    <citation type="submission" date="2016-06" db="EMBL/GenBank/DDBJ databases">
        <authorList>
            <person name="Toshchakov V.S."/>
        </authorList>
    </citation>
    <scope>NUCLEOTIDE SEQUENCE [LARGE SCALE GENOMIC DNA]</scope>
    <source>
        <strain>PM4 (JCM 30641</strain>
        <strain evidence="3">\VKM B-2940)</strain>
    </source>
</reference>
<dbReference type="EMBL" id="LT719092">
    <property type="protein sequence ID" value="SJK84848.1"/>
    <property type="molecule type" value="Genomic_DNA"/>
</dbReference>
<organism evidence="1 4">
    <name type="scientific">Cuniculiplasma divulgatum</name>
    <dbReference type="NCBI Taxonomy" id="1673428"/>
    <lineage>
        <taxon>Archaea</taxon>
        <taxon>Methanobacteriati</taxon>
        <taxon>Thermoplasmatota</taxon>
        <taxon>Thermoplasmata</taxon>
        <taxon>Thermoplasmatales</taxon>
        <taxon>Cuniculiplasmataceae</taxon>
        <taxon>Cuniculiplasma</taxon>
    </lineage>
</organism>
<reference evidence="2" key="2">
    <citation type="submission" date="2016-06" db="EMBL/GenBank/DDBJ databases">
        <authorList>
            <person name="Olsen C.W."/>
            <person name="Carey S."/>
            <person name="Hinshaw L."/>
            <person name="Karasin A.I."/>
        </authorList>
    </citation>
    <scope>NUCLEOTIDE SEQUENCE [LARGE SCALE GENOMIC DNA]</scope>
    <source>
        <strain evidence="2">PM4</strain>
    </source>
</reference>
<evidence type="ECO:0000313" key="3">
    <source>
        <dbReference type="Proteomes" id="UP000187822"/>
    </source>
</evidence>
<dbReference type="GeneID" id="41588276"/>
<proteinExistence type="predicted"/>
<accession>A0A1N5UKC5</accession>
<dbReference type="EMBL" id="LT671858">
    <property type="protein sequence ID" value="SIM61151.1"/>
    <property type="molecule type" value="Genomic_DNA"/>
</dbReference>
<dbReference type="RefSeq" id="WP_077076266.1">
    <property type="nucleotide sequence ID" value="NZ_LT671858.1"/>
</dbReference>
<protein>
    <submittedName>
        <fullName evidence="1">Uncharacterized protein</fullName>
    </submittedName>
</protein>
<keyword evidence="3" id="KW-1185">Reference proteome</keyword>
<dbReference type="AlphaFoldDB" id="A0A1N5UKC5"/>
<gene>
    <name evidence="2" type="ORF">CPM_1026</name>
    <name evidence="1" type="ORF">CSP5_1011</name>
</gene>
<evidence type="ECO:0000313" key="1">
    <source>
        <dbReference type="EMBL" id="SIM61151.1"/>
    </source>
</evidence>
<name>A0A1N5UKC5_9ARCH</name>
<evidence type="ECO:0000313" key="4">
    <source>
        <dbReference type="Proteomes" id="UP000195607"/>
    </source>
</evidence>
<reference evidence="1 4" key="1">
    <citation type="submission" date="2016-04" db="EMBL/GenBank/DDBJ databases">
        <authorList>
            <person name="Evans L.H."/>
            <person name="Alamgir A."/>
            <person name="Owens N."/>
            <person name="Weber N.D."/>
            <person name="Virtaneva K."/>
            <person name="Barbian K."/>
            <person name="Babar A."/>
            <person name="Rosenke K."/>
        </authorList>
    </citation>
    <scope>NUCLEOTIDE SEQUENCE [LARGE SCALE GENOMIC DNA]</scope>
    <source>
        <strain evidence="1">S5</strain>
        <strain evidence="4">S5(T) (JCM 30642 \VKM B-2941)</strain>
    </source>
</reference>
<dbReference type="Proteomes" id="UP000195607">
    <property type="component" value="Chromosome I"/>
</dbReference>
<sequence length="277" mass="32424">MTIGAYAFTINDWKELGYPVDLWLEWNSKYFDQLALVIYGEMEIDPPSNVTIIKEPSIPDRTNEDFFLRGKEKAQKLLNTDWKVMLDTDEFVPKRIDTTNLDRKKAYAISERDFFGNLETEIVNVFPKFYYRIHYGNRPIGRAGAAGVTPPYAANFVFGNFVNDVLRKIFKKREFKPYYDPSTNKNFEVWHTSTVRKPDAMAKKWRIHINAAINSDPSLGSYKDFLKNVQSTFDYRGYKKIWPAAILKKVDLSIIPDILRKNAERFNFAIFDESEYD</sequence>
<dbReference type="KEGG" id="cdiv:CPM_1026"/>
<evidence type="ECO:0000313" key="2">
    <source>
        <dbReference type="EMBL" id="SJK84848.1"/>
    </source>
</evidence>